<keyword evidence="2" id="KW-1185">Reference proteome</keyword>
<reference evidence="1 2" key="1">
    <citation type="submission" date="2019-03" db="EMBL/GenBank/DDBJ databases">
        <title>Genomic Encyclopedia of Type Strains, Phase IV (KMG-IV): sequencing the most valuable type-strain genomes for metagenomic binning, comparative biology and taxonomic classification.</title>
        <authorList>
            <person name="Goeker M."/>
        </authorList>
    </citation>
    <scope>NUCLEOTIDE SEQUENCE [LARGE SCALE GENOMIC DNA]</scope>
    <source>
        <strain evidence="1 2">DSM 24591</strain>
    </source>
</reference>
<dbReference type="Pfam" id="PF04268">
    <property type="entry name" value="SoxG"/>
    <property type="match status" value="1"/>
</dbReference>
<evidence type="ECO:0000313" key="1">
    <source>
        <dbReference type="EMBL" id="TCT10929.1"/>
    </source>
</evidence>
<dbReference type="Gene3D" id="3.30.70.1520">
    <property type="entry name" value="Heterotetrameric sarcosine oxidase"/>
    <property type="match status" value="1"/>
</dbReference>
<dbReference type="AlphaFoldDB" id="A0A4R3MF26"/>
<dbReference type="SUPFAM" id="SSF103025">
    <property type="entry name" value="Folate-binding domain"/>
    <property type="match status" value="1"/>
</dbReference>
<dbReference type="Proteomes" id="UP000295525">
    <property type="component" value="Unassembled WGS sequence"/>
</dbReference>
<evidence type="ECO:0000313" key="2">
    <source>
        <dbReference type="Proteomes" id="UP000295525"/>
    </source>
</evidence>
<name>A0A4R3MF26_9BURK</name>
<gene>
    <name evidence="1" type="ORF">EDC26_101151</name>
</gene>
<dbReference type="InterPro" id="IPR007375">
    <property type="entry name" value="SoxG"/>
</dbReference>
<dbReference type="OrthoDB" id="9814782at2"/>
<sequence length="197" mass="21796">MQTEIVRESPLVGVQDLLAQTPSHLHAQVRIEEMPFLELNNIRGNSNSPEFVQAVGEVLGAALPVETNTVSVGATHVLWWLGPNEWLAQSLQDTPAVLEAALRRRFGDQFSTTVDVSSGYTTLRLSGVHARDVLQKGCPLDLHPKAFTEGQCAQSYFFKAGITVRPQADGAWVVIVRRSFADYVVRMMLDAAQEFYL</sequence>
<proteinExistence type="predicted"/>
<dbReference type="InterPro" id="IPR027266">
    <property type="entry name" value="TrmE/GcvT-like"/>
</dbReference>
<organism evidence="1 2">
    <name type="scientific">Paralcaligenes ureilyticus</name>
    <dbReference type="NCBI Taxonomy" id="627131"/>
    <lineage>
        <taxon>Bacteria</taxon>
        <taxon>Pseudomonadati</taxon>
        <taxon>Pseudomonadota</taxon>
        <taxon>Betaproteobacteria</taxon>
        <taxon>Burkholderiales</taxon>
        <taxon>Alcaligenaceae</taxon>
        <taxon>Paralcaligenes</taxon>
    </lineage>
</organism>
<dbReference type="EMBL" id="SMAJ01000001">
    <property type="protein sequence ID" value="TCT10929.1"/>
    <property type="molecule type" value="Genomic_DNA"/>
</dbReference>
<accession>A0A4R3MF26</accession>
<dbReference type="RefSeq" id="WP_132579361.1">
    <property type="nucleotide sequence ID" value="NZ_SMAJ01000001.1"/>
</dbReference>
<comment type="caution">
    <text evidence="1">The sequence shown here is derived from an EMBL/GenBank/DDBJ whole genome shotgun (WGS) entry which is preliminary data.</text>
</comment>
<protein>
    <submittedName>
        <fullName evidence="1">Sarcosine oxidase subunit gamma</fullName>
    </submittedName>
</protein>
<dbReference type="Gene3D" id="3.30.1360.120">
    <property type="entry name" value="Probable tRNA modification gtpase trme, domain 1"/>
    <property type="match status" value="1"/>
</dbReference>